<gene>
    <name evidence="1" type="ORF">ABZ510_03330</name>
</gene>
<keyword evidence="2" id="KW-1185">Reference proteome</keyword>
<organism evidence="1 2">
    <name type="scientific">Nocardia rhamnosiphila</name>
    <dbReference type="NCBI Taxonomy" id="426716"/>
    <lineage>
        <taxon>Bacteria</taxon>
        <taxon>Bacillati</taxon>
        <taxon>Actinomycetota</taxon>
        <taxon>Actinomycetes</taxon>
        <taxon>Mycobacteriales</taxon>
        <taxon>Nocardiaceae</taxon>
        <taxon>Nocardia</taxon>
    </lineage>
</organism>
<proteinExistence type="predicted"/>
<evidence type="ECO:0000313" key="2">
    <source>
        <dbReference type="Proteomes" id="UP001550628"/>
    </source>
</evidence>
<comment type="caution">
    <text evidence="1">The sequence shown here is derived from an EMBL/GenBank/DDBJ whole genome shotgun (WGS) entry which is preliminary data.</text>
</comment>
<evidence type="ECO:0000313" key="1">
    <source>
        <dbReference type="EMBL" id="MEU1950869.1"/>
    </source>
</evidence>
<dbReference type="InterPro" id="IPR027417">
    <property type="entry name" value="P-loop_NTPase"/>
</dbReference>
<dbReference type="Proteomes" id="UP001550628">
    <property type="component" value="Unassembled WGS sequence"/>
</dbReference>
<name>A0ABV2WJ21_9NOCA</name>
<dbReference type="RefSeq" id="WP_356958490.1">
    <property type="nucleotide sequence ID" value="NZ_JBEYBD010000013.1"/>
</dbReference>
<dbReference type="EMBL" id="JBEYBF010000002">
    <property type="protein sequence ID" value="MEU1950869.1"/>
    <property type="molecule type" value="Genomic_DNA"/>
</dbReference>
<dbReference type="SUPFAM" id="SSF52540">
    <property type="entry name" value="P-loop containing nucleoside triphosphate hydrolases"/>
    <property type="match status" value="1"/>
</dbReference>
<evidence type="ECO:0008006" key="3">
    <source>
        <dbReference type="Google" id="ProtNLM"/>
    </source>
</evidence>
<sequence length="92" mass="9896">MPVGLRSFTADIETGRRRDTVLDQVDLRVTAGRLTTLLGGPGDGKTMTAYAPTGRLPEVTRTTGEVLVDGGVGDRSVSARAAGDFTRRRRHR</sequence>
<reference evidence="1 2" key="1">
    <citation type="submission" date="2024-06" db="EMBL/GenBank/DDBJ databases">
        <title>The Natural Products Discovery Center: Release of the First 8490 Sequenced Strains for Exploring Actinobacteria Biosynthetic Diversity.</title>
        <authorList>
            <person name="Kalkreuter E."/>
            <person name="Kautsar S.A."/>
            <person name="Yang D."/>
            <person name="Bader C.D."/>
            <person name="Teijaro C.N."/>
            <person name="Fluegel L."/>
            <person name="Davis C.M."/>
            <person name="Simpson J.R."/>
            <person name="Lauterbach L."/>
            <person name="Steele A.D."/>
            <person name="Gui C."/>
            <person name="Meng S."/>
            <person name="Li G."/>
            <person name="Viehrig K."/>
            <person name="Ye F."/>
            <person name="Su P."/>
            <person name="Kiefer A.F."/>
            <person name="Nichols A."/>
            <person name="Cepeda A.J."/>
            <person name="Yan W."/>
            <person name="Fan B."/>
            <person name="Jiang Y."/>
            <person name="Adhikari A."/>
            <person name="Zheng C.-J."/>
            <person name="Schuster L."/>
            <person name="Cowan T.M."/>
            <person name="Smanski M.J."/>
            <person name="Chevrette M.G."/>
            <person name="De Carvalho L.P.S."/>
            <person name="Shen B."/>
        </authorList>
    </citation>
    <scope>NUCLEOTIDE SEQUENCE [LARGE SCALE GENOMIC DNA]</scope>
    <source>
        <strain evidence="1 2">NPDC019708</strain>
    </source>
</reference>
<protein>
    <recommendedName>
        <fullName evidence="3">ABC transporter domain-containing protein</fullName>
    </recommendedName>
</protein>
<dbReference type="Gene3D" id="3.40.50.300">
    <property type="entry name" value="P-loop containing nucleotide triphosphate hydrolases"/>
    <property type="match status" value="1"/>
</dbReference>
<accession>A0ABV2WJ21</accession>